<dbReference type="Proteomes" id="UP000319383">
    <property type="component" value="Chromosome"/>
</dbReference>
<keyword evidence="5" id="KW-0349">Heme</keyword>
<dbReference type="PANTHER" id="PTHR35889">
    <property type="entry name" value="CYCLOINULO-OLIGOSACCHARIDE FRUCTANOTRANSFERASE-RELATED"/>
    <property type="match status" value="1"/>
</dbReference>
<accession>A0A517ZN16</accession>
<evidence type="ECO:0000313" key="10">
    <source>
        <dbReference type="Proteomes" id="UP000319383"/>
    </source>
</evidence>
<dbReference type="InterPro" id="IPR006558">
    <property type="entry name" value="LamG-like"/>
</dbReference>
<protein>
    <submittedName>
        <fullName evidence="9">Planctomycete cytochrome C</fullName>
    </submittedName>
</protein>
<dbReference type="Gene3D" id="2.60.120.200">
    <property type="match status" value="1"/>
</dbReference>
<dbReference type="Pfam" id="PF07635">
    <property type="entry name" value="PSCyt1"/>
    <property type="match status" value="1"/>
</dbReference>
<dbReference type="InterPro" id="IPR013320">
    <property type="entry name" value="ConA-like_dom_sf"/>
</dbReference>
<dbReference type="PANTHER" id="PTHR35889:SF3">
    <property type="entry name" value="F-BOX DOMAIN-CONTAINING PROTEIN"/>
    <property type="match status" value="1"/>
</dbReference>
<evidence type="ECO:0000256" key="7">
    <source>
        <dbReference type="SAM" id="MobiDB-lite"/>
    </source>
</evidence>
<keyword evidence="1 5" id="KW-0479">Metal-binding</keyword>
<dbReference type="InterPro" id="IPR011444">
    <property type="entry name" value="DUF1549"/>
</dbReference>
<keyword evidence="6" id="KW-0175">Coiled coil</keyword>
<name>A0A517ZN16_9PLAN</name>
<dbReference type="RefSeq" id="WP_197534829.1">
    <property type="nucleotide sequence ID" value="NZ_CP036276.1"/>
</dbReference>
<dbReference type="Pfam" id="PF13385">
    <property type="entry name" value="Laminin_G_3"/>
    <property type="match status" value="1"/>
</dbReference>
<dbReference type="GO" id="GO:0020037">
    <property type="term" value="F:heme binding"/>
    <property type="evidence" value="ECO:0007669"/>
    <property type="project" value="InterPro"/>
</dbReference>
<evidence type="ECO:0000259" key="8">
    <source>
        <dbReference type="PROSITE" id="PS51007"/>
    </source>
</evidence>
<sequence length="1069" mass="119876">MAVWTMQWLRRRLCGASIGLWMIALLLGCATELCADDAAGPVDFNRDIKPILSDRCYTCHGPDEEQRQAELRLDRREGLLATVEAGEGTHVVKPGDLSNSEVFLRITSDDETLRMPPADANLDLTPGEIDLIKRWIEQGAVWDKHWSLLPIAKVAVPEIADSSWPRNAIDHFVLARLQRDGLSPTAEANKERLIRRLTFDLTGLPPTLEEIDAFLADDSDEAYENVVDRLLASPRYGERMAVDWLDVARYADTYGYQSDVYRAMWPWRDWVIRAFNENLPYDQFITWQIAGDLLPEATRDQVLATAFNRHHRQTNEGGSIEAEFRTEYVADRVETFGTAFLGLTLQCARCHDHKYDAITQKNFYQLFGFFNNIDESGLYSHFTSAVPTPAQILPTDEQASRIETTQAAVEAAETELADLAAAREAAFQEWLAQTPRPTTVAGLIGDFPLESLDENKVANRADAAQPGSTSDDPQIVPGKIGNGLKMSGENNVTFKLGGDFTRDDPFSIALWVQTPDVKERAVIFHRSRAWTDSGSRGYQLLLKEGHLSAALIHFWPGNAMGIRATSPMPVGEWVHVVMAYDGSSRAAGLKLYVNGELAECEVVRDKLSKEITGGGADTLTIGQRFRDRGFKNGLVDEFRVFDRPLTPLEAAEIYDGETLAAFSNVAADELTDAQRKALFGYYLANHDEPYRAKLASLQKLRRERSQQIDPVPEIMVMRELPQRRATFLLQRGAYDAPGAEVKPGVPEAILPFPENEPLNRLGLARWLTDPQHPLTARVAVNRFWQAMFGNGFVTTPEDFGNQGAAPTHPQLLDWLAKRFIDTGWDIKALHKMIVMSATYRQDSRTRPELRREDPQNQLLSRGPQQRLSAEMIRDNALFTSGLLVEKIGGPPVKPFQPAGLWKEKSSATYTRDAGEGSHRRSLYTYWKRTSPPPAMLTFDAAKRDVCAVKRQTTATPLQALVLLNDPQYVEAARGLAERMLQDKDATLQDQLGQAFRLLTSRRAAERELELLSQLYEEQLAEFQKQPDQAAKLLAIGDHRSDEKLDPAQLAALTVVVETIMNFDETVTKR</sequence>
<evidence type="ECO:0000313" key="9">
    <source>
        <dbReference type="EMBL" id="QDU43867.1"/>
    </source>
</evidence>
<dbReference type="SUPFAM" id="SSF49899">
    <property type="entry name" value="Concanavalin A-like lectins/glucanases"/>
    <property type="match status" value="1"/>
</dbReference>
<dbReference type="SMART" id="SM00560">
    <property type="entry name" value="LamGL"/>
    <property type="match status" value="1"/>
</dbReference>
<feature type="region of interest" description="Disordered" evidence="7">
    <location>
        <begin position="841"/>
        <end position="864"/>
    </location>
</feature>
<dbReference type="Pfam" id="PF07583">
    <property type="entry name" value="PSCyt2"/>
    <property type="match status" value="1"/>
</dbReference>
<gene>
    <name evidence="9" type="ORF">Mal52_23440</name>
</gene>
<keyword evidence="10" id="KW-1185">Reference proteome</keyword>
<proteinExistence type="predicted"/>
<dbReference type="GO" id="GO:0046872">
    <property type="term" value="F:metal ion binding"/>
    <property type="evidence" value="ECO:0007669"/>
    <property type="project" value="UniProtKB-KW"/>
</dbReference>
<dbReference type="InterPro" id="IPR009056">
    <property type="entry name" value="Cyt_c-like_dom"/>
</dbReference>
<feature type="domain" description="Cytochrome c" evidence="8">
    <location>
        <begin position="35"/>
        <end position="234"/>
    </location>
</feature>
<evidence type="ECO:0000256" key="5">
    <source>
        <dbReference type="PROSITE-ProRule" id="PRU00433"/>
    </source>
</evidence>
<dbReference type="InterPro" id="IPR022655">
    <property type="entry name" value="DUF1553"/>
</dbReference>
<dbReference type="GO" id="GO:0009055">
    <property type="term" value="F:electron transfer activity"/>
    <property type="evidence" value="ECO:0007669"/>
    <property type="project" value="InterPro"/>
</dbReference>
<evidence type="ECO:0000256" key="6">
    <source>
        <dbReference type="SAM" id="Coils"/>
    </source>
</evidence>
<dbReference type="EMBL" id="CP036276">
    <property type="protein sequence ID" value="QDU43867.1"/>
    <property type="molecule type" value="Genomic_DNA"/>
</dbReference>
<reference evidence="9 10" key="1">
    <citation type="submission" date="2019-02" db="EMBL/GenBank/DDBJ databases">
        <title>Deep-cultivation of Planctomycetes and their phenomic and genomic characterization uncovers novel biology.</title>
        <authorList>
            <person name="Wiegand S."/>
            <person name="Jogler M."/>
            <person name="Boedeker C."/>
            <person name="Pinto D."/>
            <person name="Vollmers J."/>
            <person name="Rivas-Marin E."/>
            <person name="Kohn T."/>
            <person name="Peeters S.H."/>
            <person name="Heuer A."/>
            <person name="Rast P."/>
            <person name="Oberbeckmann S."/>
            <person name="Bunk B."/>
            <person name="Jeske O."/>
            <person name="Meyerdierks A."/>
            <person name="Storesund J.E."/>
            <person name="Kallscheuer N."/>
            <person name="Luecker S."/>
            <person name="Lage O.M."/>
            <person name="Pohl T."/>
            <person name="Merkel B.J."/>
            <person name="Hornburger P."/>
            <person name="Mueller R.-W."/>
            <person name="Bruemmer F."/>
            <person name="Labrenz M."/>
            <person name="Spormann A.M."/>
            <person name="Op den Camp H."/>
            <person name="Overmann J."/>
            <person name="Amann R."/>
            <person name="Jetten M.S.M."/>
            <person name="Mascher T."/>
            <person name="Medema M.H."/>
            <person name="Devos D.P."/>
            <person name="Kaster A.-K."/>
            <person name="Ovreas L."/>
            <person name="Rohde M."/>
            <person name="Galperin M.Y."/>
            <person name="Jogler C."/>
        </authorList>
    </citation>
    <scope>NUCLEOTIDE SEQUENCE [LARGE SCALE GENOMIC DNA]</scope>
    <source>
        <strain evidence="9 10">Mal52</strain>
    </source>
</reference>
<keyword evidence="2" id="KW-0732">Signal</keyword>
<evidence type="ECO:0000256" key="1">
    <source>
        <dbReference type="ARBA" id="ARBA00022723"/>
    </source>
</evidence>
<dbReference type="AlphaFoldDB" id="A0A517ZN16"/>
<dbReference type="KEGG" id="sdyn:Mal52_23440"/>
<evidence type="ECO:0000256" key="3">
    <source>
        <dbReference type="ARBA" id="ARBA00023004"/>
    </source>
</evidence>
<evidence type="ECO:0000256" key="4">
    <source>
        <dbReference type="ARBA" id="ARBA00023157"/>
    </source>
</evidence>
<dbReference type="Pfam" id="PF07587">
    <property type="entry name" value="PSD1"/>
    <property type="match status" value="1"/>
</dbReference>
<organism evidence="9 10">
    <name type="scientific">Symmachiella dynata</name>
    <dbReference type="NCBI Taxonomy" id="2527995"/>
    <lineage>
        <taxon>Bacteria</taxon>
        <taxon>Pseudomonadati</taxon>
        <taxon>Planctomycetota</taxon>
        <taxon>Planctomycetia</taxon>
        <taxon>Planctomycetales</taxon>
        <taxon>Planctomycetaceae</taxon>
        <taxon>Symmachiella</taxon>
    </lineage>
</organism>
<keyword evidence="3 5" id="KW-0408">Iron</keyword>
<feature type="coiled-coil region" evidence="6">
    <location>
        <begin position="402"/>
        <end position="429"/>
    </location>
</feature>
<dbReference type="PROSITE" id="PS51007">
    <property type="entry name" value="CYTC"/>
    <property type="match status" value="1"/>
</dbReference>
<feature type="compositionally biased region" description="Polar residues" evidence="7">
    <location>
        <begin position="855"/>
        <end position="864"/>
    </location>
</feature>
<keyword evidence="4" id="KW-1015">Disulfide bond</keyword>
<dbReference type="InterPro" id="IPR011429">
    <property type="entry name" value="Cyt_c_Planctomycete-type"/>
</dbReference>
<feature type="compositionally biased region" description="Basic and acidic residues" evidence="7">
    <location>
        <begin position="841"/>
        <end position="854"/>
    </location>
</feature>
<evidence type="ECO:0000256" key="2">
    <source>
        <dbReference type="ARBA" id="ARBA00022729"/>
    </source>
</evidence>